<name>A0ABQ3VPZ3_9CHLR</name>
<gene>
    <name evidence="1" type="ORF">KSZ_58910</name>
</gene>
<comment type="caution">
    <text evidence="1">The sequence shown here is derived from an EMBL/GenBank/DDBJ whole genome shotgun (WGS) entry which is preliminary data.</text>
</comment>
<keyword evidence="2" id="KW-1185">Reference proteome</keyword>
<reference evidence="1 2" key="1">
    <citation type="journal article" date="2021" name="Int. J. Syst. Evol. Microbiol.">
        <title>Reticulibacter mediterranei gen. nov., sp. nov., within the new family Reticulibacteraceae fam. nov., and Ktedonospora formicarum gen. nov., sp. nov., Ktedonobacter robiniae sp. nov., Dictyobacter formicarum sp. nov. and Dictyobacter arantiisoli sp. nov., belonging to the class Ktedonobacteria.</title>
        <authorList>
            <person name="Yabe S."/>
            <person name="Zheng Y."/>
            <person name="Wang C.M."/>
            <person name="Sakai Y."/>
            <person name="Abe K."/>
            <person name="Yokota A."/>
            <person name="Donadio S."/>
            <person name="Cavaletti L."/>
            <person name="Monciardini P."/>
        </authorList>
    </citation>
    <scope>NUCLEOTIDE SEQUENCE [LARGE SCALE GENOMIC DNA]</scope>
    <source>
        <strain evidence="1 2">SOSP1-9</strain>
    </source>
</reference>
<dbReference type="EMBL" id="BNJJ01000020">
    <property type="protein sequence ID" value="GHO87885.1"/>
    <property type="molecule type" value="Genomic_DNA"/>
</dbReference>
<evidence type="ECO:0000313" key="1">
    <source>
        <dbReference type="EMBL" id="GHO87885.1"/>
    </source>
</evidence>
<sequence>MFKPELRRLAGCGESYSAQALLQAPPHIAPGNAVVVNGVTLTWPNVAAGSQDNYKTKGQTVPVTPVNGATTQAFLEGSS</sequence>
<dbReference type="Proteomes" id="UP000635565">
    <property type="component" value="Unassembled WGS sequence"/>
</dbReference>
<dbReference type="RefSeq" id="WP_201365411.1">
    <property type="nucleotide sequence ID" value="NZ_BNJJ01000020.1"/>
</dbReference>
<evidence type="ECO:0000313" key="2">
    <source>
        <dbReference type="Proteomes" id="UP000635565"/>
    </source>
</evidence>
<proteinExistence type="predicted"/>
<accession>A0ABQ3VPZ3</accession>
<organism evidence="1 2">
    <name type="scientific">Dictyobacter formicarum</name>
    <dbReference type="NCBI Taxonomy" id="2778368"/>
    <lineage>
        <taxon>Bacteria</taxon>
        <taxon>Bacillati</taxon>
        <taxon>Chloroflexota</taxon>
        <taxon>Ktedonobacteria</taxon>
        <taxon>Ktedonobacterales</taxon>
        <taxon>Dictyobacteraceae</taxon>
        <taxon>Dictyobacter</taxon>
    </lineage>
</organism>
<protein>
    <submittedName>
        <fullName evidence="1">Uncharacterized protein</fullName>
    </submittedName>
</protein>